<name>A0A6J8BFN4_MYTCO</name>
<dbReference type="OrthoDB" id="6144194at2759"/>
<dbReference type="PANTHER" id="PTHR22923:SF64">
    <property type="entry name" value="C1Q-RELATED FACTOR"/>
    <property type="match status" value="1"/>
</dbReference>
<keyword evidence="2" id="KW-0964">Secreted</keyword>
<keyword evidence="3" id="KW-0732">Signal</keyword>
<proteinExistence type="predicted"/>
<dbReference type="EMBL" id="CACVKT020003209">
    <property type="protein sequence ID" value="CAC5382406.1"/>
    <property type="molecule type" value="Genomic_DNA"/>
</dbReference>
<dbReference type="Gene3D" id="2.60.120.40">
    <property type="match status" value="1"/>
</dbReference>
<dbReference type="InterPro" id="IPR001073">
    <property type="entry name" value="C1q_dom"/>
</dbReference>
<dbReference type="SUPFAM" id="SSF49842">
    <property type="entry name" value="TNF-like"/>
    <property type="match status" value="1"/>
</dbReference>
<protein>
    <recommendedName>
        <fullName evidence="4">C1q domain-containing protein</fullName>
    </recommendedName>
</protein>
<accession>A0A6J8BFN4</accession>
<keyword evidence="6" id="KW-1185">Reference proteome</keyword>
<reference evidence="5 6" key="1">
    <citation type="submission" date="2020-06" db="EMBL/GenBank/DDBJ databases">
        <authorList>
            <person name="Li R."/>
            <person name="Bekaert M."/>
        </authorList>
    </citation>
    <scope>NUCLEOTIDE SEQUENCE [LARGE SCALE GENOMIC DNA]</scope>
    <source>
        <strain evidence="6">wild</strain>
    </source>
</reference>
<evidence type="ECO:0000256" key="2">
    <source>
        <dbReference type="ARBA" id="ARBA00022525"/>
    </source>
</evidence>
<dbReference type="PRINTS" id="PR00007">
    <property type="entry name" value="COMPLEMNTC1Q"/>
</dbReference>
<dbReference type="PANTHER" id="PTHR22923">
    <property type="entry name" value="CEREBELLIN-RELATED"/>
    <property type="match status" value="1"/>
</dbReference>
<evidence type="ECO:0000313" key="5">
    <source>
        <dbReference type="EMBL" id="CAC5382406.1"/>
    </source>
</evidence>
<dbReference type="GO" id="GO:0005576">
    <property type="term" value="C:extracellular region"/>
    <property type="evidence" value="ECO:0007669"/>
    <property type="project" value="UniProtKB-SubCell"/>
</dbReference>
<gene>
    <name evidence="5" type="ORF">MCOR_18237</name>
</gene>
<dbReference type="Proteomes" id="UP000507470">
    <property type="component" value="Unassembled WGS sequence"/>
</dbReference>
<comment type="subcellular location">
    <subcellularLocation>
        <location evidence="1">Secreted</location>
    </subcellularLocation>
</comment>
<dbReference type="PROSITE" id="PS50871">
    <property type="entry name" value="C1Q"/>
    <property type="match status" value="1"/>
</dbReference>
<organism evidence="5 6">
    <name type="scientific">Mytilus coruscus</name>
    <name type="common">Sea mussel</name>
    <dbReference type="NCBI Taxonomy" id="42192"/>
    <lineage>
        <taxon>Eukaryota</taxon>
        <taxon>Metazoa</taxon>
        <taxon>Spiralia</taxon>
        <taxon>Lophotrochozoa</taxon>
        <taxon>Mollusca</taxon>
        <taxon>Bivalvia</taxon>
        <taxon>Autobranchia</taxon>
        <taxon>Pteriomorphia</taxon>
        <taxon>Mytilida</taxon>
        <taxon>Mytiloidea</taxon>
        <taxon>Mytilidae</taxon>
        <taxon>Mytilinae</taxon>
        <taxon>Mytilus</taxon>
    </lineage>
</organism>
<feature type="domain" description="C1q" evidence="4">
    <location>
        <begin position="53"/>
        <end position="188"/>
    </location>
</feature>
<dbReference type="Pfam" id="PF00386">
    <property type="entry name" value="C1q"/>
    <property type="match status" value="1"/>
</dbReference>
<dbReference type="InterPro" id="IPR050822">
    <property type="entry name" value="Cerebellin_Synaptic_Org"/>
</dbReference>
<evidence type="ECO:0000313" key="6">
    <source>
        <dbReference type="Proteomes" id="UP000507470"/>
    </source>
</evidence>
<dbReference type="AlphaFoldDB" id="A0A6J8BFN4"/>
<sequence length="188" mass="20684">MKTKTNLESALRENAFLKKDNNDKMLKPLSDIKQSDVSPDRASRLLDRQLSARDIRTVAFYAIMSHDELNHGPHHTLAFDLVKTNIHNSYNHFTGAFNTPIHGVYGFIYTLRMPCGTSGTFEITKNDEVEGTIHVNVNGGCSGQFTTGNIAVVLNVGDTVYVRTHSTLKLAPTGKILSDDNGGPYFAG</sequence>
<evidence type="ECO:0000256" key="3">
    <source>
        <dbReference type="ARBA" id="ARBA00022729"/>
    </source>
</evidence>
<dbReference type="InterPro" id="IPR008983">
    <property type="entry name" value="Tumour_necrosis_fac-like_dom"/>
</dbReference>
<dbReference type="SMART" id="SM00110">
    <property type="entry name" value="C1Q"/>
    <property type="match status" value="1"/>
</dbReference>
<evidence type="ECO:0000259" key="4">
    <source>
        <dbReference type="PROSITE" id="PS50871"/>
    </source>
</evidence>
<evidence type="ECO:0000256" key="1">
    <source>
        <dbReference type="ARBA" id="ARBA00004613"/>
    </source>
</evidence>